<dbReference type="EMBL" id="MJMH01000181">
    <property type="protein sequence ID" value="OLQ89806.1"/>
    <property type="molecule type" value="Genomic_DNA"/>
</dbReference>
<gene>
    <name evidence="3" type="ORF">BIY20_11215</name>
    <name evidence="2" type="ORF">BIY22_19790</name>
</gene>
<dbReference type="Gene3D" id="3.30.450.40">
    <property type="match status" value="1"/>
</dbReference>
<dbReference type="InterPro" id="IPR007435">
    <property type="entry name" value="DUF484"/>
</dbReference>
<evidence type="ECO:0000313" key="2">
    <source>
        <dbReference type="EMBL" id="OLQ89355.1"/>
    </source>
</evidence>
<sequence length="234" mass="26532">MSQIEADALTAEVVAEYLRDNPDFFIHRRELVDRLALPTQEQGAVSLVHVQLNRQRQRIEELEEDITSLMSLAANNDKTFHEFMGLQEQILKCDSLLEAIKAIESKAKALGLLAYVRLFDAPSKHYQITFEHYQRFATNNLNGKSAYLGRIRQADRELLFGELNRSPELGSYVVLPLVKGKAQGLIAFSSEDGGHFQPHMDTLFLRHLALVLSHLIATLPWQMDTNERISTTSA</sequence>
<keyword evidence="4" id="KW-1185">Reference proteome</keyword>
<dbReference type="InterPro" id="IPR029016">
    <property type="entry name" value="GAF-like_dom_sf"/>
</dbReference>
<dbReference type="Proteomes" id="UP000186039">
    <property type="component" value="Unassembled WGS sequence"/>
</dbReference>
<protein>
    <submittedName>
        <fullName evidence="2">3',5'-cyclic-nucleotide phosphodiesterase</fullName>
    </submittedName>
</protein>
<dbReference type="AlphaFoldDB" id="A0A1Q9HH85"/>
<dbReference type="OrthoDB" id="8525200at2"/>
<dbReference type="Pfam" id="PF04340">
    <property type="entry name" value="DUF484"/>
    <property type="match status" value="1"/>
</dbReference>
<name>A0A1Q9HH85_9VIBR</name>
<dbReference type="PANTHER" id="PTHR38765">
    <property type="entry name" value="DUF484 DOMAIN-CONTAINING PROTEIN"/>
    <property type="match status" value="1"/>
</dbReference>
<feature type="coiled-coil region" evidence="1">
    <location>
        <begin position="45"/>
        <end position="72"/>
    </location>
</feature>
<dbReference type="PANTHER" id="PTHR38765:SF1">
    <property type="entry name" value="DUF484 DOMAIN-CONTAINING PROTEIN"/>
    <property type="match status" value="1"/>
</dbReference>
<evidence type="ECO:0000313" key="3">
    <source>
        <dbReference type="EMBL" id="OLQ89806.1"/>
    </source>
</evidence>
<dbReference type="EMBL" id="MJMJ01000015">
    <property type="protein sequence ID" value="OLQ89355.1"/>
    <property type="molecule type" value="Genomic_DNA"/>
</dbReference>
<proteinExistence type="predicted"/>
<organism evidence="2 5">
    <name type="scientific">Vibrio panuliri</name>
    <dbReference type="NCBI Taxonomy" id="1381081"/>
    <lineage>
        <taxon>Bacteria</taxon>
        <taxon>Pseudomonadati</taxon>
        <taxon>Pseudomonadota</taxon>
        <taxon>Gammaproteobacteria</taxon>
        <taxon>Vibrionales</taxon>
        <taxon>Vibrionaceae</taxon>
        <taxon>Vibrio</taxon>
    </lineage>
</organism>
<dbReference type="STRING" id="1381081.BIY22_19790"/>
<evidence type="ECO:0000313" key="5">
    <source>
        <dbReference type="Proteomes" id="UP000186313"/>
    </source>
</evidence>
<accession>A0A1Q9HH85</accession>
<evidence type="ECO:0000256" key="1">
    <source>
        <dbReference type="SAM" id="Coils"/>
    </source>
</evidence>
<keyword evidence="1" id="KW-0175">Coiled coil</keyword>
<evidence type="ECO:0000313" key="4">
    <source>
        <dbReference type="Proteomes" id="UP000186039"/>
    </source>
</evidence>
<dbReference type="RefSeq" id="WP_075708835.1">
    <property type="nucleotide sequence ID" value="NZ_AP019654.1"/>
</dbReference>
<reference evidence="4 5" key="1">
    <citation type="submission" date="2016-09" db="EMBL/GenBank/DDBJ databases">
        <title>Genomic Taxonomy of the Vibrionaceae.</title>
        <authorList>
            <person name="Gonzalez-Castillo A."/>
            <person name="Gomez-Gil B."/>
            <person name="Enciso-Ibarra K."/>
        </authorList>
    </citation>
    <scope>NUCLEOTIDE SEQUENCE [LARGE SCALE GENOMIC DNA]</scope>
    <source>
        <strain evidence="3 4">CAIM 1902</strain>
        <strain evidence="2 5">CAIM 703</strain>
    </source>
</reference>
<comment type="caution">
    <text evidence="2">The sequence shown here is derived from an EMBL/GenBank/DDBJ whole genome shotgun (WGS) entry which is preliminary data.</text>
</comment>
<dbReference type="Proteomes" id="UP000186313">
    <property type="component" value="Unassembled WGS sequence"/>
</dbReference>